<dbReference type="EMBL" id="JARVKM010000251">
    <property type="protein sequence ID" value="KAK9769091.1"/>
    <property type="molecule type" value="Genomic_DNA"/>
</dbReference>
<proteinExistence type="predicted"/>
<sequence length="21" mass="2464">MPARILVPETTLLKEHIRFAK</sequence>
<comment type="caution">
    <text evidence="1">The sequence shown here is derived from an EMBL/GenBank/DDBJ whole genome shotgun (WGS) entry which is preliminary data.</text>
</comment>
<evidence type="ECO:0000313" key="2">
    <source>
        <dbReference type="Proteomes" id="UP001465668"/>
    </source>
</evidence>
<organism evidence="1 2">
    <name type="scientific">Seiridium cardinale</name>
    <dbReference type="NCBI Taxonomy" id="138064"/>
    <lineage>
        <taxon>Eukaryota</taxon>
        <taxon>Fungi</taxon>
        <taxon>Dikarya</taxon>
        <taxon>Ascomycota</taxon>
        <taxon>Pezizomycotina</taxon>
        <taxon>Sordariomycetes</taxon>
        <taxon>Xylariomycetidae</taxon>
        <taxon>Amphisphaeriales</taxon>
        <taxon>Sporocadaceae</taxon>
        <taxon>Seiridium</taxon>
    </lineage>
</organism>
<gene>
    <name evidence="1" type="ORF">SCAR479_02335</name>
</gene>
<accession>A0ABR2X661</accession>
<name>A0ABR2X661_9PEZI</name>
<protein>
    <submittedName>
        <fullName evidence="1">Uncharacterized protein</fullName>
    </submittedName>
</protein>
<dbReference type="Proteomes" id="UP001465668">
    <property type="component" value="Unassembled WGS sequence"/>
</dbReference>
<reference evidence="1 2" key="1">
    <citation type="submission" date="2024-02" db="EMBL/GenBank/DDBJ databases">
        <title>First draft genome assembly of two strains of Seiridium cardinale.</title>
        <authorList>
            <person name="Emiliani G."/>
            <person name="Scali E."/>
        </authorList>
    </citation>
    <scope>NUCLEOTIDE SEQUENCE [LARGE SCALE GENOMIC DNA]</scope>
    <source>
        <strain evidence="1 2">BM-138-000479</strain>
    </source>
</reference>
<evidence type="ECO:0000313" key="1">
    <source>
        <dbReference type="EMBL" id="KAK9769091.1"/>
    </source>
</evidence>
<keyword evidence="2" id="KW-1185">Reference proteome</keyword>